<accession>A0A8S5MUL3</accession>
<evidence type="ECO:0000256" key="1">
    <source>
        <dbReference type="SAM" id="Phobius"/>
    </source>
</evidence>
<keyword evidence="1" id="KW-0472">Membrane</keyword>
<reference evidence="2" key="1">
    <citation type="journal article" date="2021" name="Proc. Natl. Acad. Sci. U.S.A.">
        <title>A Catalog of Tens of Thousands of Viruses from Human Metagenomes Reveals Hidden Associations with Chronic Diseases.</title>
        <authorList>
            <person name="Tisza M.J."/>
            <person name="Buck C.B."/>
        </authorList>
    </citation>
    <scope>NUCLEOTIDE SEQUENCE</scope>
    <source>
        <strain evidence="2">CtGdK3</strain>
    </source>
</reference>
<organism evidence="2">
    <name type="scientific">Siphoviridae sp. ctGdK3</name>
    <dbReference type="NCBI Taxonomy" id="2826222"/>
    <lineage>
        <taxon>Viruses</taxon>
        <taxon>Duplodnaviria</taxon>
        <taxon>Heunggongvirae</taxon>
        <taxon>Uroviricota</taxon>
        <taxon>Caudoviricetes</taxon>
    </lineage>
</organism>
<dbReference type="EMBL" id="BK014990">
    <property type="protein sequence ID" value="DAD85884.1"/>
    <property type="molecule type" value="Genomic_DNA"/>
</dbReference>
<name>A0A8S5MUL3_9CAUD</name>
<protein>
    <submittedName>
        <fullName evidence="2">Uncharacterized protein</fullName>
    </submittedName>
</protein>
<sequence>MVSFFVLKQHFRNITNSVIILRITTDPGQTAGASVIIGVFGYSLCLHAVSHCYLLQDR</sequence>
<proteinExistence type="predicted"/>
<evidence type="ECO:0000313" key="2">
    <source>
        <dbReference type="EMBL" id="DAD85884.1"/>
    </source>
</evidence>
<keyword evidence="1" id="KW-0812">Transmembrane</keyword>
<feature type="transmembrane region" description="Helical" evidence="1">
    <location>
        <begin position="31"/>
        <end position="55"/>
    </location>
</feature>
<keyword evidence="1" id="KW-1133">Transmembrane helix</keyword>